<protein>
    <recommendedName>
        <fullName evidence="2">PRD domain-containing protein</fullName>
    </recommendedName>
</protein>
<dbReference type="GeneID" id="78478716"/>
<dbReference type="GO" id="GO:0003723">
    <property type="term" value="F:RNA binding"/>
    <property type="evidence" value="ECO:0007669"/>
    <property type="project" value="InterPro"/>
</dbReference>
<dbReference type="STRING" id="1702221.AALO17_21290"/>
<feature type="domain" description="PRD" evidence="2">
    <location>
        <begin position="171"/>
        <end position="283"/>
    </location>
</feature>
<evidence type="ECO:0000259" key="2">
    <source>
        <dbReference type="PROSITE" id="PS51372"/>
    </source>
</evidence>
<evidence type="ECO:0000256" key="1">
    <source>
        <dbReference type="ARBA" id="ARBA00022737"/>
    </source>
</evidence>
<dbReference type="EMBL" id="CP011391">
    <property type="protein sequence ID" value="AMK55263.1"/>
    <property type="molecule type" value="Genomic_DNA"/>
</dbReference>
<dbReference type="SMART" id="SM01061">
    <property type="entry name" value="CAT_RBD"/>
    <property type="match status" value="1"/>
</dbReference>
<keyword evidence="1" id="KW-0677">Repeat</keyword>
<name>A0A140DX86_9FIRM</name>
<dbReference type="Pfam" id="PF00874">
    <property type="entry name" value="PRD"/>
    <property type="match status" value="2"/>
</dbReference>
<dbReference type="PATRIC" id="fig|1702221.3.peg.2068"/>
<gene>
    <name evidence="3" type="ORF">AALO17_21290</name>
</gene>
<keyword evidence="4" id="KW-1185">Reference proteome</keyword>
<dbReference type="InterPro" id="IPR036634">
    <property type="entry name" value="PRD_sf"/>
</dbReference>
<dbReference type="InterPro" id="IPR011608">
    <property type="entry name" value="PRD"/>
</dbReference>
<dbReference type="NCBIfam" id="NF046042">
    <property type="entry name" value="LicT"/>
    <property type="match status" value="1"/>
</dbReference>
<dbReference type="InterPro" id="IPR050661">
    <property type="entry name" value="BglG_antiterminators"/>
</dbReference>
<dbReference type="SUPFAM" id="SSF50151">
    <property type="entry name" value="SacY-like RNA-binding domain"/>
    <property type="match status" value="1"/>
</dbReference>
<evidence type="ECO:0000313" key="4">
    <source>
        <dbReference type="Proteomes" id="UP000069771"/>
    </source>
</evidence>
<sequence length="285" mass="32989">MNVEKVINNNLVRSRDTRNREFLVMGCGLGFKKKPGDPIDEDRIEKVYRLDSRQDQDAMETILARVPLEVLQAFNDIVAYGKLSLHTELSDGLMVNLADHIAFALERHGKGLDLSNALLSEIRSFYPHEYEIGMKALDIIRKHTGSTLPRDEAGFIALHFISVASQINSMSETNEMMRLIRKVLSLVEYDCQIQLDRNSLQYERFVTHLKYFSRRLFSEQTSTALETDPGLYQMIKSQYKKAYLCALKVADLVRKEYGKTLNNDEMVYLTIHINRLIELYRQSRD</sequence>
<dbReference type="KEGG" id="fro:AALO17_21290"/>
<dbReference type="PANTHER" id="PTHR30185:SF15">
    <property type="entry name" value="CRYPTIC BETA-GLUCOSIDE BGL OPERON ANTITERMINATOR"/>
    <property type="match status" value="1"/>
</dbReference>
<dbReference type="OrthoDB" id="9813552at2"/>
<dbReference type="PANTHER" id="PTHR30185">
    <property type="entry name" value="CRYPTIC BETA-GLUCOSIDE BGL OPERON ANTITERMINATOR"/>
    <property type="match status" value="1"/>
</dbReference>
<dbReference type="GO" id="GO:0006355">
    <property type="term" value="P:regulation of DNA-templated transcription"/>
    <property type="evidence" value="ECO:0007669"/>
    <property type="project" value="InterPro"/>
</dbReference>
<dbReference type="Pfam" id="PF03123">
    <property type="entry name" value="CAT_RBD"/>
    <property type="match status" value="1"/>
</dbReference>
<proteinExistence type="predicted"/>
<accession>A0A140DX86</accession>
<dbReference type="Gene3D" id="1.10.1790.10">
    <property type="entry name" value="PRD domain"/>
    <property type="match status" value="2"/>
</dbReference>
<dbReference type="AlphaFoldDB" id="A0A140DX86"/>
<dbReference type="InterPro" id="IPR004341">
    <property type="entry name" value="CAT_RNA-bd_dom"/>
</dbReference>
<dbReference type="InterPro" id="IPR036650">
    <property type="entry name" value="CAT_RNA-bd_dom_sf"/>
</dbReference>
<dbReference type="Gene3D" id="2.30.24.10">
    <property type="entry name" value="CAT RNA-binding domain"/>
    <property type="match status" value="1"/>
</dbReference>
<evidence type="ECO:0000313" key="3">
    <source>
        <dbReference type="EMBL" id="AMK55263.1"/>
    </source>
</evidence>
<dbReference type="PROSITE" id="PS51372">
    <property type="entry name" value="PRD_2"/>
    <property type="match status" value="2"/>
</dbReference>
<dbReference type="Proteomes" id="UP000069771">
    <property type="component" value="Chromosome"/>
</dbReference>
<feature type="domain" description="PRD" evidence="2">
    <location>
        <begin position="65"/>
        <end position="170"/>
    </location>
</feature>
<organism evidence="3 4">
    <name type="scientific">Faecalibaculum rodentium</name>
    <dbReference type="NCBI Taxonomy" id="1702221"/>
    <lineage>
        <taxon>Bacteria</taxon>
        <taxon>Bacillati</taxon>
        <taxon>Bacillota</taxon>
        <taxon>Erysipelotrichia</taxon>
        <taxon>Erysipelotrichales</taxon>
        <taxon>Erysipelotrichaceae</taxon>
        <taxon>Faecalibaculum</taxon>
    </lineage>
</organism>
<dbReference type="RefSeq" id="WP_067558707.1">
    <property type="nucleotide sequence ID" value="NZ_CANOND010000061.1"/>
</dbReference>
<dbReference type="SUPFAM" id="SSF63520">
    <property type="entry name" value="PTS-regulatory domain, PRD"/>
    <property type="match status" value="2"/>
</dbReference>
<reference evidence="3 4" key="1">
    <citation type="journal article" date="2016" name="Gut Pathog.">
        <title>Whole genome sequencing of "Faecalibaculum rodentium" ALO17, isolated from C57BL/6J laboratory mouse feces.</title>
        <authorList>
            <person name="Lim S."/>
            <person name="Chang D.H."/>
            <person name="Ahn S."/>
            <person name="Kim B.C."/>
        </authorList>
    </citation>
    <scope>NUCLEOTIDE SEQUENCE [LARGE SCALE GENOMIC DNA]</scope>
    <source>
        <strain evidence="3 4">Alo17</strain>
    </source>
</reference>